<dbReference type="Pfam" id="PF11695">
    <property type="entry name" value="DUF3291"/>
    <property type="match status" value="1"/>
</dbReference>
<comment type="caution">
    <text evidence="2">The sequence shown here is derived from an EMBL/GenBank/DDBJ whole genome shotgun (WGS) entry which is preliminary data.</text>
</comment>
<evidence type="ECO:0000313" key="3">
    <source>
        <dbReference type="Proteomes" id="UP001519667"/>
    </source>
</evidence>
<protein>
    <submittedName>
        <fullName evidence="2">DUF3291 domain-containing protein</fullName>
    </submittedName>
</protein>
<feature type="domain" description="DUF3291" evidence="1">
    <location>
        <begin position="7"/>
        <end position="143"/>
    </location>
</feature>
<name>A0ABS5XC97_9GAMM</name>
<dbReference type="SUPFAM" id="SSF54909">
    <property type="entry name" value="Dimeric alpha+beta barrel"/>
    <property type="match status" value="1"/>
</dbReference>
<dbReference type="InterPro" id="IPR021708">
    <property type="entry name" value="DUF3291"/>
</dbReference>
<gene>
    <name evidence="2" type="ORF">J7302_04065</name>
</gene>
<proteinExistence type="predicted"/>
<reference evidence="2 3" key="1">
    <citation type="submission" date="2021-04" db="EMBL/GenBank/DDBJ databases">
        <title>Pseudomonas boanensis sp. nov., a bacterium isolated from river water used for household purposes in Boane District, Mozambique.</title>
        <authorList>
            <person name="Nicklasson M."/>
            <person name="Martin-Rodriguez A.J."/>
            <person name="Thorell K."/>
            <person name="Neves L."/>
            <person name="Mussagy A."/>
            <person name="Rydberg H.A."/>
            <person name="Hernroth B."/>
            <person name="Svensson-Stadler L."/>
            <person name="Sjoling A."/>
        </authorList>
    </citation>
    <scope>NUCLEOTIDE SEQUENCE [LARGE SCALE GENOMIC DNA]</scope>
    <source>
        <strain evidence="2 3">DB1</strain>
    </source>
</reference>
<sequence>MSQHYELAQVNIAWMKAPLDTPQMADFVANLEPVNALAEAAAGFVWRLQDEGGDATAIRPFGEDVLVNLSVWRDVASLTEFVYKSAHIEMLKRRKEWFERTAHAHQVLWWVPQGHRPDVAEAAHKLALLREAGPTPEAFTFRQTFLAPDQWMPAGPFSASGDSTGS</sequence>
<dbReference type="EMBL" id="JAGTIS010000001">
    <property type="protein sequence ID" value="MBT8765311.1"/>
    <property type="molecule type" value="Genomic_DNA"/>
</dbReference>
<dbReference type="InterPro" id="IPR011008">
    <property type="entry name" value="Dimeric_a/b-barrel"/>
</dbReference>
<keyword evidence="3" id="KW-1185">Reference proteome</keyword>
<dbReference type="RefSeq" id="WP_215370649.1">
    <property type="nucleotide sequence ID" value="NZ_JAGTIS010000001.1"/>
</dbReference>
<evidence type="ECO:0000313" key="2">
    <source>
        <dbReference type="EMBL" id="MBT8765311.1"/>
    </source>
</evidence>
<organism evidence="2 3">
    <name type="scientific">Metapseudomonas boanensis</name>
    <dbReference type="NCBI Taxonomy" id="2822138"/>
    <lineage>
        <taxon>Bacteria</taxon>
        <taxon>Pseudomonadati</taxon>
        <taxon>Pseudomonadota</taxon>
        <taxon>Gammaproteobacteria</taxon>
        <taxon>Pseudomonadales</taxon>
        <taxon>Pseudomonadaceae</taxon>
        <taxon>Metapseudomonas</taxon>
    </lineage>
</organism>
<accession>A0ABS5XC97</accession>
<evidence type="ECO:0000259" key="1">
    <source>
        <dbReference type="Pfam" id="PF11695"/>
    </source>
</evidence>
<dbReference type="Proteomes" id="UP001519667">
    <property type="component" value="Unassembled WGS sequence"/>
</dbReference>